<dbReference type="EMBL" id="JAMKFB020000020">
    <property type="protein sequence ID" value="KAL0164157.1"/>
    <property type="molecule type" value="Genomic_DNA"/>
</dbReference>
<reference evidence="1 2" key="1">
    <citation type="submission" date="2024-05" db="EMBL/GenBank/DDBJ databases">
        <title>Genome sequencing and assembly of Indian major carp, Cirrhinus mrigala (Hamilton, 1822).</title>
        <authorList>
            <person name="Mohindra V."/>
            <person name="Chowdhury L.M."/>
            <person name="Lal K."/>
            <person name="Jena J.K."/>
        </authorList>
    </citation>
    <scope>NUCLEOTIDE SEQUENCE [LARGE SCALE GENOMIC DNA]</scope>
    <source>
        <strain evidence="1">CM1030</strain>
        <tissue evidence="1">Blood</tissue>
    </source>
</reference>
<dbReference type="PANTHER" id="PTHR47510:SF3">
    <property type="entry name" value="ENDO_EXONUCLEASE_PHOSPHATASE DOMAIN-CONTAINING PROTEIN"/>
    <property type="match status" value="1"/>
</dbReference>
<dbReference type="AlphaFoldDB" id="A0ABD0NRW2"/>
<sequence>TYLTFNNDKPWFTAKLRQLRQVQEDAYGNGERVLYNPTRNTLNKEIRMAKRNYAEKLEYQFSSSDTASVWKGLKDITNCTIIPVPKKPKITGLNDYKHVALTSVVM</sequence>
<evidence type="ECO:0000313" key="2">
    <source>
        <dbReference type="Proteomes" id="UP001529510"/>
    </source>
</evidence>
<gene>
    <name evidence="1" type="ORF">M9458_039910</name>
</gene>
<name>A0ABD0NRW2_CIRMR</name>
<accession>A0ABD0NRW2</accession>
<feature type="non-terminal residue" evidence="1">
    <location>
        <position position="106"/>
    </location>
</feature>
<feature type="non-terminal residue" evidence="1">
    <location>
        <position position="1"/>
    </location>
</feature>
<comment type="caution">
    <text evidence="1">The sequence shown here is derived from an EMBL/GenBank/DDBJ whole genome shotgun (WGS) entry which is preliminary data.</text>
</comment>
<protein>
    <submittedName>
        <fullName evidence="1">Uncharacterized protein</fullName>
    </submittedName>
</protein>
<dbReference type="Proteomes" id="UP001529510">
    <property type="component" value="Unassembled WGS sequence"/>
</dbReference>
<keyword evidence="2" id="KW-1185">Reference proteome</keyword>
<dbReference type="PANTHER" id="PTHR47510">
    <property type="entry name" value="REVERSE TRANSCRIPTASE DOMAIN-CONTAINING PROTEIN"/>
    <property type="match status" value="1"/>
</dbReference>
<evidence type="ECO:0000313" key="1">
    <source>
        <dbReference type="EMBL" id="KAL0164157.1"/>
    </source>
</evidence>
<proteinExistence type="predicted"/>
<organism evidence="1 2">
    <name type="scientific">Cirrhinus mrigala</name>
    <name type="common">Mrigala</name>
    <dbReference type="NCBI Taxonomy" id="683832"/>
    <lineage>
        <taxon>Eukaryota</taxon>
        <taxon>Metazoa</taxon>
        <taxon>Chordata</taxon>
        <taxon>Craniata</taxon>
        <taxon>Vertebrata</taxon>
        <taxon>Euteleostomi</taxon>
        <taxon>Actinopterygii</taxon>
        <taxon>Neopterygii</taxon>
        <taxon>Teleostei</taxon>
        <taxon>Ostariophysi</taxon>
        <taxon>Cypriniformes</taxon>
        <taxon>Cyprinidae</taxon>
        <taxon>Labeoninae</taxon>
        <taxon>Labeonini</taxon>
        <taxon>Cirrhinus</taxon>
    </lineage>
</organism>